<evidence type="ECO:0000313" key="7">
    <source>
        <dbReference type="EMBL" id="KAF6146425.1"/>
    </source>
</evidence>
<keyword evidence="2" id="KW-0547">Nucleotide-binding</keyword>
<organism evidence="7 8">
    <name type="scientific">Kingdonia uniflora</name>
    <dbReference type="NCBI Taxonomy" id="39325"/>
    <lineage>
        <taxon>Eukaryota</taxon>
        <taxon>Viridiplantae</taxon>
        <taxon>Streptophyta</taxon>
        <taxon>Embryophyta</taxon>
        <taxon>Tracheophyta</taxon>
        <taxon>Spermatophyta</taxon>
        <taxon>Magnoliopsida</taxon>
        <taxon>Ranunculales</taxon>
        <taxon>Circaeasteraceae</taxon>
        <taxon>Kingdonia</taxon>
    </lineage>
</organism>
<dbReference type="OrthoDB" id="10063137at2759"/>
<dbReference type="EMBL" id="JACGCM010001976">
    <property type="protein sequence ID" value="KAF6146425.1"/>
    <property type="molecule type" value="Genomic_DNA"/>
</dbReference>
<dbReference type="Pfam" id="PF02492">
    <property type="entry name" value="cobW"/>
    <property type="match status" value="1"/>
</dbReference>
<keyword evidence="5" id="KW-0143">Chaperone</keyword>
<dbReference type="AlphaFoldDB" id="A0A7J7LUX1"/>
<dbReference type="NCBIfam" id="TIGR00101">
    <property type="entry name" value="ureG"/>
    <property type="match status" value="1"/>
</dbReference>
<evidence type="ECO:0000256" key="1">
    <source>
        <dbReference type="ARBA" id="ARBA00005732"/>
    </source>
</evidence>
<dbReference type="PANTHER" id="PTHR31715:SF0">
    <property type="entry name" value="UREASE ACCESSORY PROTEIN G"/>
    <property type="match status" value="1"/>
</dbReference>
<evidence type="ECO:0000256" key="3">
    <source>
        <dbReference type="ARBA" id="ARBA00022988"/>
    </source>
</evidence>
<dbReference type="CDD" id="cd05540">
    <property type="entry name" value="UreG"/>
    <property type="match status" value="1"/>
</dbReference>
<dbReference type="InterPro" id="IPR003495">
    <property type="entry name" value="CobW/HypB/UreG_nucleotide-bd"/>
</dbReference>
<dbReference type="GO" id="GO:0005525">
    <property type="term" value="F:GTP binding"/>
    <property type="evidence" value="ECO:0007669"/>
    <property type="project" value="UniProtKB-KW"/>
</dbReference>
<comment type="similarity">
    <text evidence="1">Belongs to the SIMIBI class G3E GTPase family. UreG subfamily.</text>
</comment>
<keyword evidence="4" id="KW-0342">GTP-binding</keyword>
<gene>
    <name evidence="7" type="ORF">GIB67_037725</name>
</gene>
<dbReference type="SUPFAM" id="SSF52540">
    <property type="entry name" value="P-loop containing nucleoside triphosphate hydrolases"/>
    <property type="match status" value="1"/>
</dbReference>
<protein>
    <recommendedName>
        <fullName evidence="6">CobW/HypB/UreG nucleotide-binding domain-containing protein</fullName>
    </recommendedName>
</protein>
<evidence type="ECO:0000256" key="5">
    <source>
        <dbReference type="ARBA" id="ARBA00023186"/>
    </source>
</evidence>
<reference evidence="7 8" key="1">
    <citation type="journal article" date="2020" name="IScience">
        <title>Genome Sequencing of the Endangered Kingdonia uniflora (Circaeasteraceae, Ranunculales) Reveals Potential Mechanisms of Evolutionary Specialization.</title>
        <authorList>
            <person name="Sun Y."/>
            <person name="Deng T."/>
            <person name="Zhang A."/>
            <person name="Moore M.J."/>
            <person name="Landis J.B."/>
            <person name="Lin N."/>
            <person name="Zhang H."/>
            <person name="Zhang X."/>
            <person name="Huang J."/>
            <person name="Zhang X."/>
            <person name="Sun H."/>
            <person name="Wang H."/>
        </authorList>
    </citation>
    <scope>NUCLEOTIDE SEQUENCE [LARGE SCALE GENOMIC DNA]</scope>
    <source>
        <strain evidence="7">TB1705</strain>
        <tissue evidence="7">Leaf</tissue>
    </source>
</reference>
<keyword evidence="8" id="KW-1185">Reference proteome</keyword>
<dbReference type="GO" id="GO:0003924">
    <property type="term" value="F:GTPase activity"/>
    <property type="evidence" value="ECO:0007669"/>
    <property type="project" value="InterPro"/>
</dbReference>
<dbReference type="Proteomes" id="UP000541444">
    <property type="component" value="Unassembled WGS sequence"/>
</dbReference>
<sequence>MAFLAVTNDIFTKEDGEFLVKHGALPEERIRAVETGGCPHAAIREDISINLGPLEELSNLFKADILLCESGGDNLAANFSRELADYIIYIIDVSGGDKIPRKGGPGITQADLLVINKTDLAQAVGADLSVMERDALRMRDGGPFVFTQVSLSCMISIKPGGISKKAADMNNLEWELLDRDVLGKVRSTLVSSISFQLSKLSTVLEIMDKLSKMFKSASSDLNSQKRVTSVSNSRKPGVIFLKNETDCDGFVLFYAFIGIKRLEKIPMTPQWVGVTESVVREITERTQTRTWGIWFEHNFYASYLLLIFLQVKHGVGVEEIVSHILQSWEVVTGKKRH</sequence>
<dbReference type="InterPro" id="IPR004400">
    <property type="entry name" value="UreG"/>
</dbReference>
<keyword evidence="3" id="KW-0996">Nickel insertion</keyword>
<comment type="caution">
    <text evidence="7">The sequence shown here is derived from an EMBL/GenBank/DDBJ whole genome shotgun (WGS) entry which is preliminary data.</text>
</comment>
<feature type="domain" description="CobW/HypB/UreG nucleotide-binding" evidence="6">
    <location>
        <begin position="5"/>
        <end position="145"/>
    </location>
</feature>
<evidence type="ECO:0000313" key="8">
    <source>
        <dbReference type="Proteomes" id="UP000541444"/>
    </source>
</evidence>
<proteinExistence type="inferred from homology"/>
<name>A0A7J7LUX1_9MAGN</name>
<evidence type="ECO:0000256" key="4">
    <source>
        <dbReference type="ARBA" id="ARBA00023134"/>
    </source>
</evidence>
<dbReference type="InterPro" id="IPR027417">
    <property type="entry name" value="P-loop_NTPase"/>
</dbReference>
<dbReference type="GO" id="GO:0016151">
    <property type="term" value="F:nickel cation binding"/>
    <property type="evidence" value="ECO:0007669"/>
    <property type="project" value="InterPro"/>
</dbReference>
<accession>A0A7J7LUX1</accession>
<dbReference type="PANTHER" id="PTHR31715">
    <property type="entry name" value="UREASE ACCESSORY PROTEIN G"/>
    <property type="match status" value="1"/>
</dbReference>
<dbReference type="GO" id="GO:0043419">
    <property type="term" value="P:urea catabolic process"/>
    <property type="evidence" value="ECO:0007669"/>
    <property type="project" value="InterPro"/>
</dbReference>
<evidence type="ECO:0000256" key="2">
    <source>
        <dbReference type="ARBA" id="ARBA00022741"/>
    </source>
</evidence>
<evidence type="ECO:0000259" key="6">
    <source>
        <dbReference type="Pfam" id="PF02492"/>
    </source>
</evidence>
<dbReference type="Gene3D" id="3.40.50.300">
    <property type="entry name" value="P-loop containing nucleotide triphosphate hydrolases"/>
    <property type="match status" value="1"/>
</dbReference>